<feature type="domain" description="RING-type" evidence="2">
    <location>
        <begin position="20"/>
        <end position="62"/>
    </location>
</feature>
<evidence type="ECO:0000256" key="1">
    <source>
        <dbReference type="PROSITE-ProRule" id="PRU00175"/>
    </source>
</evidence>
<keyword evidence="1" id="KW-0863">Zinc-finger</keyword>
<keyword evidence="1" id="KW-0862">Zinc</keyword>
<dbReference type="PROSITE" id="PS50089">
    <property type="entry name" value="ZF_RING_2"/>
    <property type="match status" value="1"/>
</dbReference>
<dbReference type="SUPFAM" id="SSF57850">
    <property type="entry name" value="RING/U-box"/>
    <property type="match status" value="1"/>
</dbReference>
<dbReference type="Pfam" id="PF13639">
    <property type="entry name" value="zf-RING_2"/>
    <property type="match status" value="1"/>
</dbReference>
<accession>A0A6B2LS88</accession>
<dbReference type="SMART" id="SM00184">
    <property type="entry name" value="RING"/>
    <property type="match status" value="1"/>
</dbReference>
<dbReference type="Gene3D" id="3.30.40.10">
    <property type="entry name" value="Zinc/RING finger domain, C3HC4 (zinc finger)"/>
    <property type="match status" value="1"/>
</dbReference>
<name>A0A6B2LS88_9EUKA</name>
<reference evidence="3" key="1">
    <citation type="journal article" date="2020" name="J. Eukaryot. Microbiol.">
        <title>De novo Sequencing, Assembly and Annotation of the Transcriptome for the Free-Living Testate Amoeba Arcella intermedia.</title>
        <authorList>
            <person name="Ribeiro G.M."/>
            <person name="Porfirio-Sousa A.L."/>
            <person name="Maurer-Alcala X.X."/>
            <person name="Katz L.A."/>
            <person name="Lahr D.J.G."/>
        </authorList>
    </citation>
    <scope>NUCLEOTIDE SEQUENCE</scope>
</reference>
<sequence length="95" mass="11068">MKRLTILFEKDRIDSERIQDPICFEPVLNDIYVTGCGHIFHFDCLQTWVKYKKGVPTCPNCRQELREFATTVSTNQTGNITYEYGDSNENEKKAD</sequence>
<proteinExistence type="predicted"/>
<dbReference type="InterPro" id="IPR001841">
    <property type="entry name" value="Znf_RING"/>
</dbReference>
<dbReference type="EMBL" id="GIBP01011120">
    <property type="protein sequence ID" value="NDV40089.1"/>
    <property type="molecule type" value="Transcribed_RNA"/>
</dbReference>
<organism evidence="3">
    <name type="scientific">Arcella intermedia</name>
    <dbReference type="NCBI Taxonomy" id="1963864"/>
    <lineage>
        <taxon>Eukaryota</taxon>
        <taxon>Amoebozoa</taxon>
        <taxon>Tubulinea</taxon>
        <taxon>Elardia</taxon>
        <taxon>Arcellinida</taxon>
        <taxon>Sphaerothecina</taxon>
        <taxon>Arcellidae</taxon>
        <taxon>Arcella</taxon>
    </lineage>
</organism>
<protein>
    <recommendedName>
        <fullName evidence="2">RING-type domain-containing protein</fullName>
    </recommendedName>
</protein>
<evidence type="ECO:0000259" key="2">
    <source>
        <dbReference type="PROSITE" id="PS50089"/>
    </source>
</evidence>
<evidence type="ECO:0000313" key="3">
    <source>
        <dbReference type="EMBL" id="NDV40089.1"/>
    </source>
</evidence>
<dbReference type="InterPro" id="IPR013083">
    <property type="entry name" value="Znf_RING/FYVE/PHD"/>
</dbReference>
<dbReference type="GO" id="GO:0008270">
    <property type="term" value="F:zinc ion binding"/>
    <property type="evidence" value="ECO:0007669"/>
    <property type="project" value="UniProtKB-KW"/>
</dbReference>
<keyword evidence="1" id="KW-0479">Metal-binding</keyword>
<dbReference type="AlphaFoldDB" id="A0A6B2LS88"/>